<protein>
    <submittedName>
        <fullName evidence="1">Uncharacterized protein</fullName>
    </submittedName>
</protein>
<name>A0A427DYL7_9GAMM</name>
<organism evidence="1 2">
    <name type="scientific">Stutzerimonas xanthomarina</name>
    <dbReference type="NCBI Taxonomy" id="271420"/>
    <lineage>
        <taxon>Bacteria</taxon>
        <taxon>Pseudomonadati</taxon>
        <taxon>Pseudomonadota</taxon>
        <taxon>Gammaproteobacteria</taxon>
        <taxon>Pseudomonadales</taxon>
        <taxon>Pseudomonadaceae</taxon>
        <taxon>Stutzerimonas</taxon>
    </lineage>
</organism>
<gene>
    <name evidence="1" type="ORF">EGJ28_16485</name>
</gene>
<sequence>MGHIQYSETPLSTVAAAPGHAIGLPTECPAEALRLARDELEQRAIRADREWDDESDQIPW</sequence>
<dbReference type="AlphaFoldDB" id="A0A427DYL7"/>
<accession>A0A427DYL7</accession>
<proteinExistence type="predicted"/>
<dbReference type="EMBL" id="RHQL01000010">
    <property type="protein sequence ID" value="RRV08861.1"/>
    <property type="molecule type" value="Genomic_DNA"/>
</dbReference>
<comment type="caution">
    <text evidence="1">The sequence shown here is derived from an EMBL/GenBank/DDBJ whole genome shotgun (WGS) entry which is preliminary data.</text>
</comment>
<evidence type="ECO:0000313" key="2">
    <source>
        <dbReference type="Proteomes" id="UP000276506"/>
    </source>
</evidence>
<dbReference type="Proteomes" id="UP000276506">
    <property type="component" value="Unassembled WGS sequence"/>
</dbReference>
<evidence type="ECO:0000313" key="1">
    <source>
        <dbReference type="EMBL" id="RRV08861.1"/>
    </source>
</evidence>
<reference evidence="1 2" key="1">
    <citation type="submission" date="2018-10" db="EMBL/GenBank/DDBJ databases">
        <title>Transmission dynamics of multidrug resistant bacteria on intensive care unit surfaces.</title>
        <authorList>
            <person name="D'Souza A.W."/>
            <person name="Potter R.F."/>
            <person name="Wallace M."/>
            <person name="Shupe A."/>
            <person name="Patel S."/>
            <person name="Sun S."/>
            <person name="Gul D."/>
            <person name="Kwon J.H."/>
            <person name="Andleeb S."/>
            <person name="Burnham C.-A.D."/>
            <person name="Dantas G."/>
        </authorList>
    </citation>
    <scope>NUCLEOTIDE SEQUENCE [LARGE SCALE GENOMIC DNA]</scope>
    <source>
        <strain evidence="1 2">PX_177</strain>
    </source>
</reference>